<reference evidence="10 11" key="1">
    <citation type="submission" date="2019-08" db="EMBL/GenBank/DDBJ databases">
        <title>Draft genome sequences of two oriental melons (Cucumis melo L. var makuwa).</title>
        <authorList>
            <person name="Kwon S.-Y."/>
        </authorList>
    </citation>
    <scope>NUCLEOTIDE SEQUENCE [LARGE SCALE GENOMIC DNA]</scope>
    <source>
        <strain evidence="11">cv. Chang Bougi</strain>
        <strain evidence="10">cv. SW 3</strain>
        <tissue evidence="9">Leaf</tissue>
    </source>
</reference>
<dbReference type="GO" id="GO:0042545">
    <property type="term" value="P:cell wall modification"/>
    <property type="evidence" value="ECO:0007669"/>
    <property type="project" value="UniProtKB-UniRule"/>
</dbReference>
<evidence type="ECO:0000256" key="1">
    <source>
        <dbReference type="ARBA" id="ARBA00004191"/>
    </source>
</evidence>
<accession>A0A5D3C0Y8</accession>
<dbReference type="Proteomes" id="UP000321393">
    <property type="component" value="Unassembled WGS sequence"/>
</dbReference>
<evidence type="ECO:0000313" key="11">
    <source>
        <dbReference type="Proteomes" id="UP000321947"/>
    </source>
</evidence>
<evidence type="ECO:0000313" key="10">
    <source>
        <dbReference type="Proteomes" id="UP000321393"/>
    </source>
</evidence>
<dbReference type="InterPro" id="IPR018040">
    <property type="entry name" value="Pectinesterase_Tyr_AS"/>
</dbReference>
<evidence type="ECO:0000313" key="9">
    <source>
        <dbReference type="EMBL" id="TYK05601.1"/>
    </source>
</evidence>
<dbReference type="AlphaFoldDB" id="A0A5D3C0Y8"/>
<dbReference type="GO" id="GO:0045490">
    <property type="term" value="P:pectin catabolic process"/>
    <property type="evidence" value="ECO:0007669"/>
    <property type="project" value="UniProtKB-UniRule"/>
</dbReference>
<dbReference type="SUPFAM" id="SSF51126">
    <property type="entry name" value="Pectin lyase-like"/>
    <property type="match status" value="1"/>
</dbReference>
<dbReference type="Gene3D" id="2.160.20.10">
    <property type="entry name" value="Single-stranded right-handed beta-helix, Pectin lyase-like"/>
    <property type="match status" value="2"/>
</dbReference>
<dbReference type="OrthoDB" id="2019149at2759"/>
<protein>
    <recommendedName>
        <fullName evidence="6">Pectinesterase</fullName>
        <ecNumber evidence="6">3.1.1.11</ecNumber>
    </recommendedName>
</protein>
<name>A0A5D3C0Y8_CUCMM</name>
<keyword evidence="6" id="KW-0964">Secreted</keyword>
<proteinExistence type="predicted"/>
<comment type="catalytic activity">
    <reaction evidence="6">
        <text>[(1-&gt;4)-alpha-D-galacturonosyl methyl ester](n) + n H2O = [(1-&gt;4)-alpha-D-galacturonosyl](n) + n methanol + n H(+)</text>
        <dbReference type="Rhea" id="RHEA:22380"/>
        <dbReference type="Rhea" id="RHEA-COMP:14570"/>
        <dbReference type="Rhea" id="RHEA-COMP:14573"/>
        <dbReference type="ChEBI" id="CHEBI:15377"/>
        <dbReference type="ChEBI" id="CHEBI:15378"/>
        <dbReference type="ChEBI" id="CHEBI:17790"/>
        <dbReference type="ChEBI" id="CHEBI:140522"/>
        <dbReference type="ChEBI" id="CHEBI:140523"/>
        <dbReference type="EC" id="3.1.1.11"/>
    </reaction>
</comment>
<keyword evidence="5 6" id="KW-0063">Aspartyl esterase</keyword>
<dbReference type="PROSITE" id="PS00800">
    <property type="entry name" value="PECTINESTERASE_1"/>
    <property type="match status" value="1"/>
</dbReference>
<dbReference type="Proteomes" id="UP000321947">
    <property type="component" value="Unassembled WGS sequence"/>
</dbReference>
<evidence type="ECO:0000313" key="8">
    <source>
        <dbReference type="EMBL" id="KAA0040558.1"/>
    </source>
</evidence>
<dbReference type="EMBL" id="SSTD01013776">
    <property type="protein sequence ID" value="TYK05601.1"/>
    <property type="molecule type" value="Genomic_DNA"/>
</dbReference>
<evidence type="ECO:0000256" key="4">
    <source>
        <dbReference type="ARBA" id="ARBA00022801"/>
    </source>
</evidence>
<keyword evidence="4 6" id="KW-0378">Hydrolase</keyword>
<dbReference type="GO" id="GO:0030599">
    <property type="term" value="F:pectinesterase activity"/>
    <property type="evidence" value="ECO:0007669"/>
    <property type="project" value="UniProtKB-UniRule"/>
</dbReference>
<dbReference type="InterPro" id="IPR011050">
    <property type="entry name" value="Pectin_lyase_fold/virulence"/>
</dbReference>
<evidence type="ECO:0000256" key="6">
    <source>
        <dbReference type="RuleBase" id="RU000589"/>
    </source>
</evidence>
<dbReference type="PANTHER" id="PTHR31707">
    <property type="entry name" value="PECTINESTERASE"/>
    <property type="match status" value="1"/>
</dbReference>
<dbReference type="STRING" id="1194695.A0A5D3C0Y8"/>
<dbReference type="Pfam" id="PF01095">
    <property type="entry name" value="Pectinesterase"/>
    <property type="match status" value="2"/>
</dbReference>
<comment type="caution">
    <text evidence="9">The sequence shown here is derived from an EMBL/GenBank/DDBJ whole genome shotgun (WGS) entry which is preliminary data.</text>
</comment>
<evidence type="ECO:0000259" key="7">
    <source>
        <dbReference type="Pfam" id="PF01095"/>
    </source>
</evidence>
<dbReference type="EC" id="3.1.1.11" evidence="6"/>
<evidence type="ECO:0000256" key="2">
    <source>
        <dbReference type="ARBA" id="ARBA00005184"/>
    </source>
</evidence>
<sequence length="232" mass="25445">MEIDGKVNEAIATAPNFSTTRFYIHVKPGTYREINEVPSEKTFIALIGDDASTTIIVNNQSNGTRSSTASSATLKNFMAQFLISQNSAGPNEGQAIAVLDQAKHTAYYKCVFLGYQDTLYAGSISQFFKECDIYRTVDFVFNLGAPNDFIFQNCNVTASPEITSSKDKVTVFIGQPWKYNNSGGGANTSQRVNWPGYSVLDNAREVATFSVKMFINGTQWLPQTGIPFSAGF</sequence>
<keyword evidence="3 6" id="KW-0134">Cell wall</keyword>
<dbReference type="InterPro" id="IPR012334">
    <property type="entry name" value="Pectin_lyas_fold"/>
</dbReference>
<evidence type="ECO:0000256" key="5">
    <source>
        <dbReference type="ARBA" id="ARBA00023085"/>
    </source>
</evidence>
<dbReference type="UniPathway" id="UPA00545">
    <property type="reaction ID" value="UER00823"/>
</dbReference>
<keyword evidence="6" id="KW-0961">Cell wall biogenesis/degradation</keyword>
<comment type="function">
    <text evidence="6">Acts in the modification of cell walls via demethylesterification of cell wall pectin.</text>
</comment>
<organism evidence="9 11">
    <name type="scientific">Cucumis melo var. makuwa</name>
    <name type="common">Oriental melon</name>
    <dbReference type="NCBI Taxonomy" id="1194695"/>
    <lineage>
        <taxon>Eukaryota</taxon>
        <taxon>Viridiplantae</taxon>
        <taxon>Streptophyta</taxon>
        <taxon>Embryophyta</taxon>
        <taxon>Tracheophyta</taxon>
        <taxon>Spermatophyta</taxon>
        <taxon>Magnoliopsida</taxon>
        <taxon>eudicotyledons</taxon>
        <taxon>Gunneridae</taxon>
        <taxon>Pentapetalae</taxon>
        <taxon>rosids</taxon>
        <taxon>fabids</taxon>
        <taxon>Cucurbitales</taxon>
        <taxon>Cucurbitaceae</taxon>
        <taxon>Benincaseae</taxon>
        <taxon>Cucumis</taxon>
    </lineage>
</organism>
<gene>
    <name evidence="9" type="ORF">E5676_scaffold98G00550</name>
    <name evidence="8" type="ORF">E6C27_scaffold262G001260</name>
</gene>
<dbReference type="InterPro" id="IPR000070">
    <property type="entry name" value="Pectinesterase_cat"/>
</dbReference>
<comment type="subcellular location">
    <subcellularLocation>
        <location evidence="1 6">Secreted</location>
        <location evidence="1 6">Cell wall</location>
    </subcellularLocation>
</comment>
<feature type="domain" description="Pectinesterase catalytic" evidence="7">
    <location>
        <begin position="179"/>
        <end position="217"/>
    </location>
</feature>
<feature type="domain" description="Pectinesterase catalytic" evidence="7">
    <location>
        <begin position="6"/>
        <end position="170"/>
    </location>
</feature>
<evidence type="ECO:0000256" key="3">
    <source>
        <dbReference type="ARBA" id="ARBA00022512"/>
    </source>
</evidence>
<comment type="pathway">
    <text evidence="2 6">Glycan metabolism; pectin degradation; 2-dehydro-3-deoxy-D-gluconate from pectin: step 1/5.</text>
</comment>
<dbReference type="EMBL" id="SSTE01017321">
    <property type="protein sequence ID" value="KAA0040558.1"/>
    <property type="molecule type" value="Genomic_DNA"/>
</dbReference>